<organism evidence="2 3">
    <name type="scientific">Yoonia sediminilitoris</name>
    <dbReference type="NCBI Taxonomy" id="1286148"/>
    <lineage>
        <taxon>Bacteria</taxon>
        <taxon>Pseudomonadati</taxon>
        <taxon>Pseudomonadota</taxon>
        <taxon>Alphaproteobacteria</taxon>
        <taxon>Rhodobacterales</taxon>
        <taxon>Paracoccaceae</taxon>
        <taxon>Yoonia</taxon>
    </lineage>
</organism>
<gene>
    <name evidence="2" type="ORF">C8N45_10977</name>
</gene>
<dbReference type="Proteomes" id="UP000244523">
    <property type="component" value="Unassembled WGS sequence"/>
</dbReference>
<name>A0A2T6KCS8_9RHOB</name>
<reference evidence="2 3" key="1">
    <citation type="submission" date="2018-04" db="EMBL/GenBank/DDBJ databases">
        <title>Genomic Encyclopedia of Archaeal and Bacterial Type Strains, Phase II (KMG-II): from individual species to whole genera.</title>
        <authorList>
            <person name="Goeker M."/>
        </authorList>
    </citation>
    <scope>NUCLEOTIDE SEQUENCE [LARGE SCALE GENOMIC DNA]</scope>
    <source>
        <strain evidence="2 3">DSM 29955</strain>
    </source>
</reference>
<accession>A0A2T6KCS8</accession>
<evidence type="ECO:0000313" key="2">
    <source>
        <dbReference type="EMBL" id="PUB12769.1"/>
    </source>
</evidence>
<sequence>MTTQTQNTPKPQQTQRPSQPAPAMQTKPETPIFTDFASI</sequence>
<keyword evidence="3" id="KW-1185">Reference proteome</keyword>
<comment type="caution">
    <text evidence="2">The sequence shown here is derived from an EMBL/GenBank/DDBJ whole genome shotgun (WGS) entry which is preliminary data.</text>
</comment>
<evidence type="ECO:0000313" key="3">
    <source>
        <dbReference type="Proteomes" id="UP000244523"/>
    </source>
</evidence>
<feature type="region of interest" description="Disordered" evidence="1">
    <location>
        <begin position="1"/>
        <end position="39"/>
    </location>
</feature>
<feature type="compositionally biased region" description="Low complexity" evidence="1">
    <location>
        <begin position="1"/>
        <end position="15"/>
    </location>
</feature>
<dbReference type="AlphaFoldDB" id="A0A2T6KCS8"/>
<proteinExistence type="predicted"/>
<dbReference type="EMBL" id="QBUD01000009">
    <property type="protein sequence ID" value="PUB12769.1"/>
    <property type="molecule type" value="Genomic_DNA"/>
</dbReference>
<evidence type="ECO:0000256" key="1">
    <source>
        <dbReference type="SAM" id="MobiDB-lite"/>
    </source>
</evidence>
<protein>
    <submittedName>
        <fullName evidence="2">Uncharacterized protein</fullName>
    </submittedName>
</protein>